<evidence type="ECO:0000259" key="7">
    <source>
        <dbReference type="Pfam" id="PF17917"/>
    </source>
</evidence>
<name>A0ABD0Z079_CARAN</name>
<sequence length="152" mass="17511">MTKLTGKDVPFVWSDKCEESFVKLKEMLVSTPVLALPQHDEPYVVYTDASGSGLGYVLMQQGKVIAYASRQLRKHECNYPTHDLEMAAMVFALKIWRSYLYGGKVQVFTDHKSLKYIFTQPEMNLRQRRWMELVADYDLEIAYHPGKANLVG</sequence>
<reference evidence="8 9" key="1">
    <citation type="submission" date="2024-04" db="EMBL/GenBank/DDBJ databases">
        <title>Genome assembly C_amara_ONT_v2.</title>
        <authorList>
            <person name="Yant L."/>
            <person name="Moore C."/>
            <person name="Slenker M."/>
        </authorList>
    </citation>
    <scope>NUCLEOTIDE SEQUENCE [LARGE SCALE GENOMIC DNA]</scope>
    <source>
        <tissue evidence="8">Leaf</tissue>
    </source>
</reference>
<keyword evidence="6" id="KW-0695">RNA-directed DNA polymerase</keyword>
<dbReference type="Proteomes" id="UP001558713">
    <property type="component" value="Unassembled WGS sequence"/>
</dbReference>
<dbReference type="PANTHER" id="PTHR34072:SF52">
    <property type="entry name" value="RIBONUCLEASE H"/>
    <property type="match status" value="1"/>
</dbReference>
<evidence type="ECO:0000313" key="9">
    <source>
        <dbReference type="Proteomes" id="UP001558713"/>
    </source>
</evidence>
<evidence type="ECO:0000256" key="3">
    <source>
        <dbReference type="ARBA" id="ARBA00022722"/>
    </source>
</evidence>
<dbReference type="Gene3D" id="3.10.20.370">
    <property type="match status" value="1"/>
</dbReference>
<keyword evidence="4" id="KW-0255">Endonuclease</keyword>
<accession>A0ABD0Z079</accession>
<feature type="domain" description="Reverse transcriptase RNase H-like" evidence="7">
    <location>
        <begin position="39"/>
        <end position="137"/>
    </location>
</feature>
<dbReference type="InterPro" id="IPR041373">
    <property type="entry name" value="RT_RNaseH"/>
</dbReference>
<dbReference type="InterPro" id="IPR043502">
    <property type="entry name" value="DNA/RNA_pol_sf"/>
</dbReference>
<keyword evidence="2" id="KW-0548">Nucleotidyltransferase</keyword>
<dbReference type="Pfam" id="PF17917">
    <property type="entry name" value="RT_RNaseH"/>
    <property type="match status" value="1"/>
</dbReference>
<evidence type="ECO:0000256" key="4">
    <source>
        <dbReference type="ARBA" id="ARBA00022759"/>
    </source>
</evidence>
<dbReference type="GO" id="GO:0016787">
    <property type="term" value="F:hydrolase activity"/>
    <property type="evidence" value="ECO:0007669"/>
    <property type="project" value="UniProtKB-KW"/>
</dbReference>
<dbReference type="GO" id="GO:0003964">
    <property type="term" value="F:RNA-directed DNA polymerase activity"/>
    <property type="evidence" value="ECO:0007669"/>
    <property type="project" value="UniProtKB-KW"/>
</dbReference>
<keyword evidence="1" id="KW-0808">Transferase</keyword>
<dbReference type="GO" id="GO:0004519">
    <property type="term" value="F:endonuclease activity"/>
    <property type="evidence" value="ECO:0007669"/>
    <property type="project" value="UniProtKB-KW"/>
</dbReference>
<dbReference type="EMBL" id="JBANAX010000931">
    <property type="protein sequence ID" value="KAL1188120.1"/>
    <property type="molecule type" value="Genomic_DNA"/>
</dbReference>
<keyword evidence="3" id="KW-0540">Nuclease</keyword>
<keyword evidence="5" id="KW-0378">Hydrolase</keyword>
<comment type="caution">
    <text evidence="8">The sequence shown here is derived from an EMBL/GenBank/DDBJ whole genome shotgun (WGS) entry which is preliminary data.</text>
</comment>
<evidence type="ECO:0000256" key="1">
    <source>
        <dbReference type="ARBA" id="ARBA00022679"/>
    </source>
</evidence>
<organism evidence="8 9">
    <name type="scientific">Cardamine amara subsp. amara</name>
    <dbReference type="NCBI Taxonomy" id="228776"/>
    <lineage>
        <taxon>Eukaryota</taxon>
        <taxon>Viridiplantae</taxon>
        <taxon>Streptophyta</taxon>
        <taxon>Embryophyta</taxon>
        <taxon>Tracheophyta</taxon>
        <taxon>Spermatophyta</taxon>
        <taxon>Magnoliopsida</taxon>
        <taxon>eudicotyledons</taxon>
        <taxon>Gunneridae</taxon>
        <taxon>Pentapetalae</taxon>
        <taxon>rosids</taxon>
        <taxon>malvids</taxon>
        <taxon>Brassicales</taxon>
        <taxon>Brassicaceae</taxon>
        <taxon>Cardamineae</taxon>
        <taxon>Cardamine</taxon>
    </lineage>
</organism>
<dbReference type="FunFam" id="3.10.20.370:FF:000001">
    <property type="entry name" value="Retrovirus-related Pol polyprotein from transposon 17.6-like protein"/>
    <property type="match status" value="1"/>
</dbReference>
<evidence type="ECO:0000313" key="8">
    <source>
        <dbReference type="EMBL" id="KAL1188120.1"/>
    </source>
</evidence>
<evidence type="ECO:0000256" key="2">
    <source>
        <dbReference type="ARBA" id="ARBA00022695"/>
    </source>
</evidence>
<dbReference type="SUPFAM" id="SSF56672">
    <property type="entry name" value="DNA/RNA polymerases"/>
    <property type="match status" value="1"/>
</dbReference>
<dbReference type="PANTHER" id="PTHR34072">
    <property type="entry name" value="ENZYMATIC POLYPROTEIN-RELATED"/>
    <property type="match status" value="1"/>
</dbReference>
<dbReference type="AlphaFoldDB" id="A0ABD0Z079"/>
<proteinExistence type="predicted"/>
<keyword evidence="9" id="KW-1185">Reference proteome</keyword>
<gene>
    <name evidence="8" type="ORF">V5N11_003155</name>
</gene>
<evidence type="ECO:0000256" key="5">
    <source>
        <dbReference type="ARBA" id="ARBA00022801"/>
    </source>
</evidence>
<dbReference type="CDD" id="cd09274">
    <property type="entry name" value="RNase_HI_RT_Ty3"/>
    <property type="match status" value="1"/>
</dbReference>
<evidence type="ECO:0000256" key="6">
    <source>
        <dbReference type="ARBA" id="ARBA00022918"/>
    </source>
</evidence>
<protein>
    <recommendedName>
        <fullName evidence="7">Reverse transcriptase RNase H-like domain-containing protein</fullName>
    </recommendedName>
</protein>